<reference evidence="2" key="1">
    <citation type="submission" date="2018-01" db="EMBL/GenBank/DDBJ databases">
        <title>An insight into the sialome of Amazonian anophelines.</title>
        <authorList>
            <person name="Ribeiro J.M."/>
            <person name="Scarpassa V."/>
            <person name="Calvo E."/>
        </authorList>
    </citation>
    <scope>NUCLEOTIDE SEQUENCE</scope>
</reference>
<name>A0A2M4CIC7_ANODA</name>
<accession>A0A2M4CIC7</accession>
<evidence type="ECO:0000313" key="2">
    <source>
        <dbReference type="EMBL" id="MBW65110.1"/>
    </source>
</evidence>
<organism evidence="2">
    <name type="scientific">Anopheles darlingi</name>
    <name type="common">Mosquito</name>
    <dbReference type="NCBI Taxonomy" id="43151"/>
    <lineage>
        <taxon>Eukaryota</taxon>
        <taxon>Metazoa</taxon>
        <taxon>Ecdysozoa</taxon>
        <taxon>Arthropoda</taxon>
        <taxon>Hexapoda</taxon>
        <taxon>Insecta</taxon>
        <taxon>Pterygota</taxon>
        <taxon>Neoptera</taxon>
        <taxon>Endopterygota</taxon>
        <taxon>Diptera</taxon>
        <taxon>Nematocera</taxon>
        <taxon>Culicoidea</taxon>
        <taxon>Culicidae</taxon>
        <taxon>Anophelinae</taxon>
        <taxon>Anopheles</taxon>
    </lineage>
</organism>
<evidence type="ECO:0000256" key="1">
    <source>
        <dbReference type="SAM" id="MobiDB-lite"/>
    </source>
</evidence>
<sequence length="526" mass="59758">MGIGNSSVVKCANNQFPVHSEGHVDNAVMTNGEVFEPQVTEMFSRAVTSCTVPVSEAFSGYCTGSGHNWQSQQLMLSDASMRQSRSRHRSSFGDSRLHNSYVDGTVQTTNARISDIRRVEENLRMESLMLGLNQNIPMSRCSTPSPAYCFHCDHDHRERCCLYVGDKPEDGPYYSRWKRDLENPSVRPQYIAKIPEAVSGNSTPFWFPAFTYAKPEDIKQKMMEKHPPVPQVWMRQYYYPIVGYGHEHQLLNQATLNPPTPYQQYMQQHQQEIYRICQPHQQQISGYSVNLACGHGNHKCEAVGVTSPGSLCGQAQYQLPQHMPMGSGEYVQQVGQTPYHYYPANYYYTLQQKPPHQHYLPMVYPTVTHGPSGYLHQGNSHHYASSANYPGTVLPRREPTPPIAASSTPLWLLFCQKLSRKFPDRCKKSSPSKTSRSTGKNYHPARHNPTTVNHQVLPTSTMSDYLPLKYSNIDHHPHHLQYSVTIPQPHYPSSVVVPGHQPTFYSHVPQQAMNDMVMYYVTPAPI</sequence>
<proteinExistence type="predicted"/>
<dbReference type="VEuPathDB" id="VectorBase:ADAR2_000687"/>
<feature type="compositionally biased region" description="Low complexity" evidence="1">
    <location>
        <begin position="429"/>
        <end position="440"/>
    </location>
</feature>
<feature type="compositionally biased region" description="Polar residues" evidence="1">
    <location>
        <begin position="448"/>
        <end position="458"/>
    </location>
</feature>
<protein>
    <submittedName>
        <fullName evidence="2">Uncharacterized protein</fullName>
    </submittedName>
</protein>
<dbReference type="AlphaFoldDB" id="A0A2M4CIC7"/>
<feature type="region of interest" description="Disordered" evidence="1">
    <location>
        <begin position="423"/>
        <end position="458"/>
    </location>
</feature>
<dbReference type="EMBL" id="GGFL01000932">
    <property type="protein sequence ID" value="MBW65110.1"/>
    <property type="molecule type" value="Transcribed_RNA"/>
</dbReference>